<dbReference type="Proteomes" id="UP000447434">
    <property type="component" value="Chromosome 19"/>
</dbReference>
<dbReference type="EMBL" id="WOCE01000019">
    <property type="protein sequence ID" value="KAE9592732.1"/>
    <property type="molecule type" value="Genomic_DNA"/>
</dbReference>
<protein>
    <submittedName>
        <fullName evidence="1">Uncharacterized protein</fullName>
    </submittedName>
</protein>
<dbReference type="AlphaFoldDB" id="A0A6A4NTK9"/>
<sequence length="62" mass="7534">MELYYKRNNVHLEDEIAKEFHGNELQEIHSQGRKFEVFVLAYIMAYLSCDEFKLCWFLGLWS</sequence>
<name>A0A6A4NTK9_LUPAL</name>
<comment type="caution">
    <text evidence="1">The sequence shown here is derived from an EMBL/GenBank/DDBJ whole genome shotgun (WGS) entry which is preliminary data.</text>
</comment>
<keyword evidence="2" id="KW-1185">Reference proteome</keyword>
<gene>
    <name evidence="1" type="ORF">Lalb_Chr19g0132341</name>
</gene>
<reference evidence="2" key="1">
    <citation type="journal article" date="2020" name="Nat. Commun.">
        <title>Genome sequence of the cluster root forming white lupin.</title>
        <authorList>
            <person name="Hufnagel B."/>
            <person name="Marques A."/>
            <person name="Soriano A."/>
            <person name="Marques L."/>
            <person name="Divol F."/>
            <person name="Doumas P."/>
            <person name="Sallet E."/>
            <person name="Mancinotti D."/>
            <person name="Carrere S."/>
            <person name="Marande W."/>
            <person name="Arribat S."/>
            <person name="Keller J."/>
            <person name="Huneau C."/>
            <person name="Blein T."/>
            <person name="Aime D."/>
            <person name="Laguerre M."/>
            <person name="Taylor J."/>
            <person name="Schubert V."/>
            <person name="Nelson M."/>
            <person name="Geu-Flores F."/>
            <person name="Crespi M."/>
            <person name="Gallardo-Guerrero K."/>
            <person name="Delaux P.-M."/>
            <person name="Salse J."/>
            <person name="Berges H."/>
            <person name="Guyot R."/>
            <person name="Gouzy J."/>
            <person name="Peret B."/>
        </authorList>
    </citation>
    <scope>NUCLEOTIDE SEQUENCE [LARGE SCALE GENOMIC DNA]</scope>
    <source>
        <strain evidence="2">cv. Amiga</strain>
    </source>
</reference>
<evidence type="ECO:0000313" key="1">
    <source>
        <dbReference type="EMBL" id="KAE9592732.1"/>
    </source>
</evidence>
<proteinExistence type="predicted"/>
<accession>A0A6A4NTK9</accession>
<evidence type="ECO:0000313" key="2">
    <source>
        <dbReference type="Proteomes" id="UP000447434"/>
    </source>
</evidence>
<organism evidence="1 2">
    <name type="scientific">Lupinus albus</name>
    <name type="common">White lupine</name>
    <name type="synonym">Lupinus termis</name>
    <dbReference type="NCBI Taxonomy" id="3870"/>
    <lineage>
        <taxon>Eukaryota</taxon>
        <taxon>Viridiplantae</taxon>
        <taxon>Streptophyta</taxon>
        <taxon>Embryophyta</taxon>
        <taxon>Tracheophyta</taxon>
        <taxon>Spermatophyta</taxon>
        <taxon>Magnoliopsida</taxon>
        <taxon>eudicotyledons</taxon>
        <taxon>Gunneridae</taxon>
        <taxon>Pentapetalae</taxon>
        <taxon>rosids</taxon>
        <taxon>fabids</taxon>
        <taxon>Fabales</taxon>
        <taxon>Fabaceae</taxon>
        <taxon>Papilionoideae</taxon>
        <taxon>50 kb inversion clade</taxon>
        <taxon>genistoids sensu lato</taxon>
        <taxon>core genistoids</taxon>
        <taxon>Genisteae</taxon>
        <taxon>Lupinus</taxon>
    </lineage>
</organism>